<accession>A0A5C8LN80</accession>
<evidence type="ECO:0000313" key="2">
    <source>
        <dbReference type="Proteomes" id="UP000321814"/>
    </source>
</evidence>
<dbReference type="AlphaFoldDB" id="A0A5C8LN80"/>
<protein>
    <submittedName>
        <fullName evidence="1">Uncharacterized protein</fullName>
    </submittedName>
</protein>
<gene>
    <name evidence="1" type="ORF">FU839_18605</name>
</gene>
<organism evidence="1 2">
    <name type="scientific">Rheinheimera tangshanensis</name>
    <dbReference type="NCBI Taxonomy" id="400153"/>
    <lineage>
        <taxon>Bacteria</taxon>
        <taxon>Pseudomonadati</taxon>
        <taxon>Pseudomonadota</taxon>
        <taxon>Gammaproteobacteria</taxon>
        <taxon>Chromatiales</taxon>
        <taxon>Chromatiaceae</taxon>
        <taxon>Rheinheimera</taxon>
    </lineage>
</organism>
<sequence length="61" mass="6893">MSSKKISIELTEQELSYLISCGAALLQNIPEESLQTYCSFSKEQIIEFIVRLRGVAEEHGM</sequence>
<proteinExistence type="predicted"/>
<dbReference type="EMBL" id="VRLR01000027">
    <property type="protein sequence ID" value="TXK77049.1"/>
    <property type="molecule type" value="Genomic_DNA"/>
</dbReference>
<name>A0A5C8LN80_9GAMM</name>
<reference evidence="1 2" key="1">
    <citation type="submission" date="2019-08" db="EMBL/GenBank/DDBJ databases">
        <title>Draft genome analysis of Rheinheimera tangshanensis isolated from the roots of fresh rice plants (Oryza sativa).</title>
        <authorList>
            <person name="Yu Q."/>
            <person name="Qi Y."/>
            <person name="Zhang H."/>
            <person name="Pu J."/>
        </authorList>
    </citation>
    <scope>NUCLEOTIDE SEQUENCE [LARGE SCALE GENOMIC DNA]</scope>
    <source>
        <strain evidence="1 2">JA3-B52</strain>
    </source>
</reference>
<dbReference type="RefSeq" id="WP_147905565.1">
    <property type="nucleotide sequence ID" value="NZ_BAAAGC010000002.1"/>
</dbReference>
<evidence type="ECO:0000313" key="1">
    <source>
        <dbReference type="EMBL" id="TXK77049.1"/>
    </source>
</evidence>
<comment type="caution">
    <text evidence="1">The sequence shown here is derived from an EMBL/GenBank/DDBJ whole genome shotgun (WGS) entry which is preliminary data.</text>
</comment>
<dbReference type="OrthoDB" id="8451739at2"/>
<keyword evidence="2" id="KW-1185">Reference proteome</keyword>
<dbReference type="Proteomes" id="UP000321814">
    <property type="component" value="Unassembled WGS sequence"/>
</dbReference>